<dbReference type="AlphaFoldDB" id="A0A7G1I8Z7"/>
<protein>
    <submittedName>
        <fullName evidence="1">Uncharacterized protein</fullName>
    </submittedName>
</protein>
<dbReference type="EMBL" id="AP023343">
    <property type="protein sequence ID" value="BCI86783.1"/>
    <property type="molecule type" value="Genomic_DNA"/>
</dbReference>
<evidence type="ECO:0000313" key="1">
    <source>
        <dbReference type="EMBL" id="BCI86783.1"/>
    </source>
</evidence>
<reference evidence="1 2" key="1">
    <citation type="submission" date="2020-07" db="EMBL/GenBank/DDBJ databases">
        <title>Mycobacterium kansasii (former subtype) with zoonotic potential isolated from diseased indoor pet cat, Japan.</title>
        <authorList>
            <person name="Fukano H."/>
            <person name="Terazono T."/>
            <person name="Hoshino Y."/>
        </authorList>
    </citation>
    <scope>NUCLEOTIDE SEQUENCE [LARGE SCALE GENOMIC DNA]</scope>
    <source>
        <strain evidence="1 2">Kuro-I</strain>
    </source>
</reference>
<name>A0A7G1I8Z7_MYCKA</name>
<gene>
    <name evidence="1" type="ORF">NIIDMKKI_19890</name>
</gene>
<organism evidence="1 2">
    <name type="scientific">Mycobacterium kansasii</name>
    <dbReference type="NCBI Taxonomy" id="1768"/>
    <lineage>
        <taxon>Bacteria</taxon>
        <taxon>Bacillati</taxon>
        <taxon>Actinomycetota</taxon>
        <taxon>Actinomycetes</taxon>
        <taxon>Mycobacteriales</taxon>
        <taxon>Mycobacteriaceae</taxon>
        <taxon>Mycobacterium</taxon>
    </lineage>
</organism>
<proteinExistence type="predicted"/>
<evidence type="ECO:0000313" key="2">
    <source>
        <dbReference type="Proteomes" id="UP000516380"/>
    </source>
</evidence>
<sequence length="69" mass="7409">MDRMLPRCQVRGLVAGELQGTAGEVDELVVIHRDPVAIECGLLASNFTNFALTVRIGCRPVAQTSVVTL</sequence>
<keyword evidence="2" id="KW-1185">Reference proteome</keyword>
<dbReference type="Proteomes" id="UP000516380">
    <property type="component" value="Chromosome"/>
</dbReference>
<accession>A0A7G1I8Z7</accession>